<reference evidence="3" key="1">
    <citation type="submission" date="2017-02" db="UniProtKB">
        <authorList>
            <consortium name="WormBaseParasite"/>
        </authorList>
    </citation>
    <scope>IDENTIFICATION</scope>
</reference>
<dbReference type="STRING" id="6205.A0A0R3WTU0"/>
<dbReference type="EMBL" id="UYWX01003817">
    <property type="protein sequence ID" value="VDM24333.1"/>
    <property type="molecule type" value="Genomic_DNA"/>
</dbReference>
<sequence>MITAPGPSGGLRFLPAHASPTVPCVTPPQPTFLPKISVRRKISSPVLQSEKSGDFFGPPSPLTSGVPRFTNLADYMDELASAAPQNYAPIGQNASTKSHLLGRYETSPSSFRCLPAPSKTTPTLPATDQTSNRLFTVSIWTIITVSACVGHHEFFISPNLYLRIMQNLSTIPSHSQFTSTPPTDDAPPPPHKIKRKTLVPRIHCLDPEPTSSTFCSSATSTSFRKSLNSWRRRRSTRRDVDLHLAKHGDDIPTAEASRLSRCRLLENFAHDEVYLSIDSESLAFLACSQTSASSCLRCAKSHLPAKSSP</sequence>
<keyword evidence="2" id="KW-1185">Reference proteome</keyword>
<proteinExistence type="predicted"/>
<gene>
    <name evidence="1" type="ORF">TTAC_LOCUS4165</name>
</gene>
<reference evidence="1 2" key="2">
    <citation type="submission" date="2018-11" db="EMBL/GenBank/DDBJ databases">
        <authorList>
            <consortium name="Pathogen Informatics"/>
        </authorList>
    </citation>
    <scope>NUCLEOTIDE SEQUENCE [LARGE SCALE GENOMIC DNA]</scope>
</reference>
<evidence type="ECO:0000313" key="2">
    <source>
        <dbReference type="Proteomes" id="UP000274429"/>
    </source>
</evidence>
<dbReference type="Proteomes" id="UP000274429">
    <property type="component" value="Unassembled WGS sequence"/>
</dbReference>
<evidence type="ECO:0000313" key="1">
    <source>
        <dbReference type="EMBL" id="VDM24333.1"/>
    </source>
</evidence>
<dbReference type="WBParaSite" id="TTAC_0000418001-mRNA-1">
    <property type="protein sequence ID" value="TTAC_0000418001-mRNA-1"/>
    <property type="gene ID" value="TTAC_0000418001"/>
</dbReference>
<protein>
    <submittedName>
        <fullName evidence="1 3">Uncharacterized protein</fullName>
    </submittedName>
</protein>
<organism evidence="3">
    <name type="scientific">Hydatigena taeniaeformis</name>
    <name type="common">Feline tapeworm</name>
    <name type="synonym">Taenia taeniaeformis</name>
    <dbReference type="NCBI Taxonomy" id="6205"/>
    <lineage>
        <taxon>Eukaryota</taxon>
        <taxon>Metazoa</taxon>
        <taxon>Spiralia</taxon>
        <taxon>Lophotrochozoa</taxon>
        <taxon>Platyhelminthes</taxon>
        <taxon>Cestoda</taxon>
        <taxon>Eucestoda</taxon>
        <taxon>Cyclophyllidea</taxon>
        <taxon>Taeniidae</taxon>
        <taxon>Hydatigera</taxon>
    </lineage>
</organism>
<accession>A0A0R3WTU0</accession>
<name>A0A0R3WTU0_HYDTA</name>
<evidence type="ECO:0000313" key="3">
    <source>
        <dbReference type="WBParaSite" id="TTAC_0000418001-mRNA-1"/>
    </source>
</evidence>
<dbReference type="AlphaFoldDB" id="A0A0R3WTU0"/>